<dbReference type="OrthoDB" id="7312911at2"/>
<keyword evidence="1" id="KW-0282">Flagellum</keyword>
<evidence type="ECO:0000313" key="2">
    <source>
        <dbReference type="Proteomes" id="UP000248311"/>
    </source>
</evidence>
<dbReference type="RefSeq" id="WP_110813689.1">
    <property type="nucleotide sequence ID" value="NZ_QJTE01000002.1"/>
</dbReference>
<organism evidence="1 2">
    <name type="scientific">Pseudoroseicyclus aestuarii</name>
    <dbReference type="NCBI Taxonomy" id="1795041"/>
    <lineage>
        <taxon>Bacteria</taxon>
        <taxon>Pseudomonadati</taxon>
        <taxon>Pseudomonadota</taxon>
        <taxon>Alphaproteobacteria</taxon>
        <taxon>Rhodobacterales</taxon>
        <taxon>Paracoccaceae</taxon>
        <taxon>Pseudoroseicyclus</taxon>
    </lineage>
</organism>
<comment type="caution">
    <text evidence="1">The sequence shown here is derived from an EMBL/GenBank/DDBJ whole genome shotgun (WGS) entry which is preliminary data.</text>
</comment>
<name>A0A318T897_9RHOB</name>
<proteinExistence type="predicted"/>
<dbReference type="EMBL" id="QJTE01000002">
    <property type="protein sequence ID" value="PYE84608.1"/>
    <property type="molecule type" value="Genomic_DNA"/>
</dbReference>
<keyword evidence="1" id="KW-0966">Cell projection</keyword>
<keyword evidence="2" id="KW-1185">Reference proteome</keyword>
<evidence type="ECO:0000313" key="1">
    <source>
        <dbReference type="EMBL" id="PYE84608.1"/>
    </source>
</evidence>
<keyword evidence="1" id="KW-0969">Cilium</keyword>
<dbReference type="Proteomes" id="UP000248311">
    <property type="component" value="Unassembled WGS sequence"/>
</dbReference>
<dbReference type="AlphaFoldDB" id="A0A318T897"/>
<gene>
    <name evidence="1" type="ORF">DFP88_102409</name>
</gene>
<reference evidence="1 2" key="1">
    <citation type="submission" date="2018-06" db="EMBL/GenBank/DDBJ databases">
        <title>Genomic Encyclopedia of Type Strains, Phase III (KMG-III): the genomes of soil and plant-associated and newly described type strains.</title>
        <authorList>
            <person name="Whitman W."/>
        </authorList>
    </citation>
    <scope>NUCLEOTIDE SEQUENCE [LARGE SCALE GENOMIC DNA]</scope>
    <source>
        <strain evidence="1 2">CECT 9025</strain>
    </source>
</reference>
<accession>A0A318T897</accession>
<dbReference type="SUPFAM" id="SSF64518">
    <property type="entry name" value="Phase 1 flagellin"/>
    <property type="match status" value="1"/>
</dbReference>
<sequence>MTLTSIGDMSRSFMTLRNGGQIRQRLETLSQEMSTGRVKDLTAHLDRDAGRVTELDRGIGLAESFETATQQTEQMLGTMQLALGTIDSSREHMFEQLSAMQGQGTLNGLNSAANAAQQGFEATVSALNSRFGDTALFSGTATDRSALASAGDMLASITAALGPAVTATDVADAVDAWFDDPAGGFRTGDGYLGEPGAPLTRRVSQDRSITIDARAEDPALTAILKAAALAVIAGDEAVALPDSTRLALVEQASERMISAAQPLTEMRARLGEGEAEAERMNAFHAARGSALTMMRNDLALADPYDTASNLQATQARLEQHFIVTARLSQLSLAGYLR</sequence>
<protein>
    <submittedName>
        <fullName evidence="1">Flagellar hook-associated protein 3 FlgL</fullName>
    </submittedName>
</protein>